<dbReference type="AlphaFoldDB" id="A0A8X6MSQ2"/>
<feature type="binding site" evidence="8">
    <location>
        <position position="773"/>
    </location>
    <ligand>
        <name>Zn(2+)</name>
        <dbReference type="ChEBI" id="CHEBI:29105"/>
        <note>catalytic</note>
    </ligand>
</feature>
<comment type="function">
    <text evidence="7">Zinc metalloprotease. Provoques deadhesion of endothelial cells from cell cultures, and also degradation of fibronectin, fibrinogen and gelatin in vitro. Its role in the venom is not fully understood but it might act as a spreading factor that facilitates diffusion of other venom toxins. Alternatively, it might be involved in the proteolytic processing of other venom toxins or it might play a role in extra-oral digestion of prey.</text>
</comment>
<dbReference type="EC" id="3.4.24.-" evidence="9"/>
<feature type="binding site" evidence="8">
    <location>
        <position position="160"/>
    </location>
    <ligand>
        <name>Zn(2+)</name>
        <dbReference type="ChEBI" id="CHEBI:29105"/>
        <note>catalytic</note>
    </ligand>
</feature>
<dbReference type="PRINTS" id="PR00480">
    <property type="entry name" value="ASTACIN"/>
</dbReference>
<keyword evidence="3 8" id="KW-0479">Metal-binding</keyword>
<dbReference type="InterPro" id="IPR024079">
    <property type="entry name" value="MetalloPept_cat_dom_sf"/>
</dbReference>
<dbReference type="GO" id="GO:0006508">
    <property type="term" value="P:proteolysis"/>
    <property type="evidence" value="ECO:0007669"/>
    <property type="project" value="UniProtKB-KW"/>
</dbReference>
<keyword evidence="5 8" id="KW-0862">Zinc</keyword>
<dbReference type="InterPro" id="IPR006026">
    <property type="entry name" value="Peptidase_Metallo"/>
</dbReference>
<evidence type="ECO:0000256" key="5">
    <source>
        <dbReference type="ARBA" id="ARBA00022833"/>
    </source>
</evidence>
<feature type="binding site" evidence="8">
    <location>
        <position position="767"/>
    </location>
    <ligand>
        <name>Zn(2+)</name>
        <dbReference type="ChEBI" id="CHEBI:29105"/>
        <note>catalytic</note>
    </ligand>
</feature>
<feature type="compositionally biased region" description="Low complexity" evidence="10">
    <location>
        <begin position="450"/>
        <end position="465"/>
    </location>
</feature>
<proteinExistence type="predicted"/>
<sequence length="924" mass="105469">MLFFPSLLFFLCFSNLEGKEATTSPGRKDTDREHGRIVEDGLYEFHESHEEEFVNIRVLVKPEGRNEIKDPKRLWKDGIVPFRISDSYGSREKRTIFSAMGDIMSKTCIRFVPKKNDTNAFIFIKPGLSCSTALRKIFKGKLYLRKGCNDKGIVIHELMHVLGFHHEHNRHDRDDYVKINWENIKEDAYPNFKKFSEDLVQTANVSYDYGSIMNYSSNSFSKNRSIPTIITRKKNVAIGQRKGLSESDILKILKLYNCKMNTKARSKNSATSKIIKNMFNIKAIWKSAFMKNNHKRFKRNVGHGFGSYDDSDLPIVAEKIIVGEPEDTYESRLQQWRNQYLFWWNHYHGWANAHPPQASYVDFRRGYVQYPTPETTTKSYVTPMTEEASKTSPEITTVTETPVTTETTLEVTTETTLTPPTTPCTIPGMTTNTPYEITTITETPIITTETTPEVTTETTPIPTTPCSIPGMTTYTPYEITTITETPITEAKETTTETTPIPPTTPCGIPGMTTNTPYEVTTITETPIITTETTPEVTTETTIPPTTPCGIPGMTTNTPYEITTITETPIITTETTPIPTTPCKVPGMTTITEEYPETTTVQPMTTICVSPEIEITTLPTETTSAYGITTPPYALDGIMGRRSDEIYDLAFEPFEHPLAYHRIRMYTPIELRTALRDPRRRWTDGIIPYELSSKYNTEQKNKILKAMSEFHNKTCVRFVKRTNEHYYIHIEPEQRCSSVVGISVRNVSRVLISDGCYDRGTLLHELMHVLGFVHEQNRPDRDQYILVMWDNIDKAQSSKPPIRNISDLRDRCLNIWYNLSPVIYQGLEASMPRRVEAVLRAKASQRNFRKYSTRLVTTQNSAYDYGSLMHYEAYAFAMDPNRPTLVPLKPGVKLESKSGFSRSDLDRINRLYGCHSQLGRTSIRN</sequence>
<dbReference type="PROSITE" id="PS51864">
    <property type="entry name" value="ASTACIN"/>
    <property type="match status" value="2"/>
</dbReference>
<feature type="binding site" evidence="8">
    <location>
        <position position="166"/>
    </location>
    <ligand>
        <name>Zn(2+)</name>
        <dbReference type="ChEBI" id="CHEBI:29105"/>
        <note>catalytic</note>
    </ligand>
</feature>
<feature type="domain" description="Peptidase M12A" evidence="11">
    <location>
        <begin position="672"/>
        <end position="914"/>
    </location>
</feature>
<dbReference type="InterPro" id="IPR001506">
    <property type="entry name" value="Peptidase_M12A"/>
</dbReference>
<dbReference type="OrthoDB" id="291007at2759"/>
<evidence type="ECO:0000256" key="10">
    <source>
        <dbReference type="SAM" id="MobiDB-lite"/>
    </source>
</evidence>
<evidence type="ECO:0000256" key="1">
    <source>
        <dbReference type="ARBA" id="ARBA00011245"/>
    </source>
</evidence>
<evidence type="ECO:0000256" key="8">
    <source>
        <dbReference type="PROSITE-ProRule" id="PRU01211"/>
    </source>
</evidence>
<comment type="caution">
    <text evidence="8">Lacks conserved residue(s) required for the propagation of feature annotation.</text>
</comment>
<feature type="region of interest" description="Disordered" evidence="10">
    <location>
        <begin position="411"/>
        <end position="432"/>
    </location>
</feature>
<feature type="domain" description="Peptidase M12A" evidence="11">
    <location>
        <begin position="66"/>
        <end position="259"/>
    </location>
</feature>
<evidence type="ECO:0000256" key="6">
    <source>
        <dbReference type="ARBA" id="ARBA00023049"/>
    </source>
</evidence>
<dbReference type="PANTHER" id="PTHR10127">
    <property type="entry name" value="DISCOIDIN, CUB, EGF, LAMININ , AND ZINC METALLOPROTEASE DOMAIN CONTAINING"/>
    <property type="match status" value="1"/>
</dbReference>
<dbReference type="GO" id="GO:0004222">
    <property type="term" value="F:metalloendopeptidase activity"/>
    <property type="evidence" value="ECO:0007669"/>
    <property type="project" value="UniProtKB-UniRule"/>
</dbReference>
<dbReference type="Gene3D" id="3.40.390.10">
    <property type="entry name" value="Collagenase (Catalytic Domain)"/>
    <property type="match status" value="2"/>
</dbReference>
<dbReference type="GO" id="GO:0008270">
    <property type="term" value="F:zinc ion binding"/>
    <property type="evidence" value="ECO:0007669"/>
    <property type="project" value="UniProtKB-UniRule"/>
</dbReference>
<keyword evidence="4 8" id="KW-0378">Hydrolase</keyword>
<accession>A0A8X6MSQ2</accession>
<evidence type="ECO:0000256" key="7">
    <source>
        <dbReference type="ARBA" id="ARBA00025529"/>
    </source>
</evidence>
<feature type="active site" evidence="8">
    <location>
        <position position="764"/>
    </location>
</feature>
<dbReference type="SUPFAM" id="SSF55486">
    <property type="entry name" value="Metalloproteases ('zincins'), catalytic domain"/>
    <property type="match status" value="2"/>
</dbReference>
<evidence type="ECO:0000313" key="13">
    <source>
        <dbReference type="Proteomes" id="UP000887013"/>
    </source>
</evidence>
<feature type="region of interest" description="Disordered" evidence="10">
    <location>
        <begin position="491"/>
        <end position="511"/>
    </location>
</feature>
<evidence type="ECO:0000256" key="3">
    <source>
        <dbReference type="ARBA" id="ARBA00022723"/>
    </source>
</evidence>
<evidence type="ECO:0000313" key="12">
    <source>
        <dbReference type="EMBL" id="GFS76025.1"/>
    </source>
</evidence>
<keyword evidence="13" id="KW-1185">Reference proteome</keyword>
<evidence type="ECO:0000259" key="11">
    <source>
        <dbReference type="PROSITE" id="PS51864"/>
    </source>
</evidence>
<feature type="binding site" evidence="8">
    <location>
        <position position="763"/>
    </location>
    <ligand>
        <name>Zn(2+)</name>
        <dbReference type="ChEBI" id="CHEBI:29105"/>
        <note>catalytic</note>
    </ligand>
</feature>
<comment type="cofactor">
    <cofactor evidence="8 9">
        <name>Zn(2+)</name>
        <dbReference type="ChEBI" id="CHEBI:29105"/>
    </cofactor>
    <text evidence="8 9">Binds 1 zinc ion per subunit.</text>
</comment>
<feature type="active site" evidence="8">
    <location>
        <position position="157"/>
    </location>
</feature>
<keyword evidence="2 8" id="KW-0645">Protease</keyword>
<dbReference type="PANTHER" id="PTHR10127:SF780">
    <property type="entry name" value="METALLOENDOPEPTIDASE"/>
    <property type="match status" value="1"/>
</dbReference>
<dbReference type="Proteomes" id="UP000887013">
    <property type="component" value="Unassembled WGS sequence"/>
</dbReference>
<feature type="signal peptide" evidence="9">
    <location>
        <begin position="1"/>
        <end position="18"/>
    </location>
</feature>
<dbReference type="CDD" id="cd04280">
    <property type="entry name" value="ZnMc_astacin_like"/>
    <property type="match status" value="2"/>
</dbReference>
<dbReference type="EMBL" id="BMAW01096698">
    <property type="protein sequence ID" value="GFS76025.1"/>
    <property type="molecule type" value="Genomic_DNA"/>
</dbReference>
<organism evidence="12 13">
    <name type="scientific">Nephila pilipes</name>
    <name type="common">Giant wood spider</name>
    <name type="synonym">Nephila maculata</name>
    <dbReference type="NCBI Taxonomy" id="299642"/>
    <lineage>
        <taxon>Eukaryota</taxon>
        <taxon>Metazoa</taxon>
        <taxon>Ecdysozoa</taxon>
        <taxon>Arthropoda</taxon>
        <taxon>Chelicerata</taxon>
        <taxon>Arachnida</taxon>
        <taxon>Araneae</taxon>
        <taxon>Araneomorphae</taxon>
        <taxon>Entelegynae</taxon>
        <taxon>Araneoidea</taxon>
        <taxon>Nephilidae</taxon>
        <taxon>Nephila</taxon>
    </lineage>
</organism>
<evidence type="ECO:0000256" key="2">
    <source>
        <dbReference type="ARBA" id="ARBA00022670"/>
    </source>
</evidence>
<evidence type="ECO:0000256" key="9">
    <source>
        <dbReference type="RuleBase" id="RU361183"/>
    </source>
</evidence>
<reference evidence="12" key="1">
    <citation type="submission" date="2020-08" db="EMBL/GenBank/DDBJ databases">
        <title>Multicomponent nature underlies the extraordinary mechanical properties of spider dragline silk.</title>
        <authorList>
            <person name="Kono N."/>
            <person name="Nakamura H."/>
            <person name="Mori M."/>
            <person name="Yoshida Y."/>
            <person name="Ohtoshi R."/>
            <person name="Malay A.D."/>
            <person name="Moran D.A.P."/>
            <person name="Tomita M."/>
            <person name="Numata K."/>
            <person name="Arakawa K."/>
        </authorList>
    </citation>
    <scope>NUCLEOTIDE SEQUENCE</scope>
</reference>
<comment type="caution">
    <text evidence="12">The sequence shown here is derived from an EMBL/GenBank/DDBJ whole genome shotgun (WGS) entry which is preliminary data.</text>
</comment>
<feature type="chain" id="PRO_5036515447" description="Metalloendopeptidase" evidence="9">
    <location>
        <begin position="19"/>
        <end position="924"/>
    </location>
</feature>
<gene>
    <name evidence="12" type="primary">nas-15</name>
    <name evidence="12" type="ORF">NPIL_302971</name>
</gene>
<name>A0A8X6MSQ2_NEPPI</name>
<dbReference type="InterPro" id="IPR034035">
    <property type="entry name" value="Astacin-like_dom"/>
</dbReference>
<dbReference type="Pfam" id="PF01400">
    <property type="entry name" value="Astacin"/>
    <property type="match status" value="3"/>
</dbReference>
<keyword evidence="6 8" id="KW-0482">Metalloprotease</keyword>
<comment type="subunit">
    <text evidence="1">Monomer.</text>
</comment>
<evidence type="ECO:0000256" key="4">
    <source>
        <dbReference type="ARBA" id="ARBA00022801"/>
    </source>
</evidence>
<protein>
    <recommendedName>
        <fullName evidence="9">Metalloendopeptidase</fullName>
        <ecNumber evidence="9">3.4.24.-</ecNumber>
    </recommendedName>
</protein>
<feature type="region of interest" description="Disordered" evidence="10">
    <location>
        <begin position="450"/>
        <end position="472"/>
    </location>
</feature>
<feature type="region of interest" description="Disordered" evidence="10">
    <location>
        <begin position="532"/>
        <end position="553"/>
    </location>
</feature>
<dbReference type="SMART" id="SM00235">
    <property type="entry name" value="ZnMc"/>
    <property type="match status" value="2"/>
</dbReference>
<feature type="binding site" evidence="8">
    <location>
        <position position="156"/>
    </location>
    <ligand>
        <name>Zn(2+)</name>
        <dbReference type="ChEBI" id="CHEBI:29105"/>
        <note>catalytic</note>
    </ligand>
</feature>
<keyword evidence="9" id="KW-0732">Signal</keyword>